<evidence type="ECO:0000313" key="15">
    <source>
        <dbReference type="Proteomes" id="UP000006804"/>
    </source>
</evidence>
<dbReference type="InterPro" id="IPR050079">
    <property type="entry name" value="DEAD_box_RNA_helicase"/>
</dbReference>
<dbReference type="GO" id="GO:0004518">
    <property type="term" value="F:nuclease activity"/>
    <property type="evidence" value="ECO:0007669"/>
    <property type="project" value="UniProtKB-KW"/>
</dbReference>
<dbReference type="PROSITE" id="PS00690">
    <property type="entry name" value="DEAH_ATP_HELICASE"/>
    <property type="match status" value="1"/>
</dbReference>
<evidence type="ECO:0000259" key="13">
    <source>
        <dbReference type="PROSITE" id="PS51643"/>
    </source>
</evidence>
<dbReference type="GO" id="GO:0005829">
    <property type="term" value="C:cytosol"/>
    <property type="evidence" value="ECO:0007669"/>
    <property type="project" value="TreeGrafter"/>
</dbReference>
<evidence type="ECO:0000256" key="5">
    <source>
        <dbReference type="ARBA" id="ARBA00022741"/>
    </source>
</evidence>
<keyword evidence="15" id="KW-1185">Reference proteome</keyword>
<dbReference type="PROSITE" id="PS51643">
    <property type="entry name" value="HD_CAS3"/>
    <property type="match status" value="1"/>
</dbReference>
<dbReference type="SMART" id="SM00487">
    <property type="entry name" value="DEXDc"/>
    <property type="match status" value="1"/>
</dbReference>
<dbReference type="SMART" id="SM00490">
    <property type="entry name" value="HELICc"/>
    <property type="match status" value="1"/>
</dbReference>
<keyword evidence="6" id="KW-0378">Hydrolase</keyword>
<keyword evidence="8" id="KW-0067">ATP-binding</keyword>
<evidence type="ECO:0000256" key="6">
    <source>
        <dbReference type="ARBA" id="ARBA00022801"/>
    </source>
</evidence>
<dbReference type="OrthoDB" id="9810236at2"/>
<dbReference type="InterPro" id="IPR038257">
    <property type="entry name" value="CRISPR-assoc_Cas3_HD_sf"/>
</dbReference>
<dbReference type="Pfam" id="PF22590">
    <property type="entry name" value="Cas3-like_C_2"/>
    <property type="match status" value="1"/>
</dbReference>
<evidence type="ECO:0000256" key="8">
    <source>
        <dbReference type="ARBA" id="ARBA00022840"/>
    </source>
</evidence>
<dbReference type="NCBIfam" id="TIGR01596">
    <property type="entry name" value="cas3_HD"/>
    <property type="match status" value="1"/>
</dbReference>
<dbReference type="CDD" id="cd09641">
    <property type="entry name" value="Cas3''_I"/>
    <property type="match status" value="1"/>
</dbReference>
<dbReference type="STRING" id="688269.Theth_1160"/>
<dbReference type="PATRIC" id="fig|688269.3.peg.1195"/>
<dbReference type="SUPFAM" id="SSF52540">
    <property type="entry name" value="P-loop containing nucleoside triphosphate hydrolases"/>
    <property type="match status" value="1"/>
</dbReference>
<evidence type="ECO:0000259" key="11">
    <source>
        <dbReference type="PROSITE" id="PS51192"/>
    </source>
</evidence>
<proteinExistence type="inferred from homology"/>
<feature type="domain" description="HD Cas3-type" evidence="13">
    <location>
        <begin position="7"/>
        <end position="206"/>
    </location>
</feature>
<dbReference type="EMBL" id="CP002351">
    <property type="protein sequence ID" value="AEH51233.1"/>
    <property type="molecule type" value="Genomic_DNA"/>
</dbReference>
<dbReference type="Gene3D" id="3.40.50.300">
    <property type="entry name" value="P-loop containing nucleotide triphosphate hydrolases"/>
    <property type="match status" value="2"/>
</dbReference>
<dbReference type="GO" id="GO:0046872">
    <property type="term" value="F:metal ion binding"/>
    <property type="evidence" value="ECO:0007669"/>
    <property type="project" value="UniProtKB-KW"/>
</dbReference>
<dbReference type="InterPro" id="IPR006483">
    <property type="entry name" value="CRISPR-assoc_Cas3_HD"/>
</dbReference>
<keyword evidence="9" id="KW-0051">Antiviral defense</keyword>
<keyword evidence="4" id="KW-0479">Metal-binding</keyword>
<evidence type="ECO:0000256" key="9">
    <source>
        <dbReference type="ARBA" id="ARBA00023118"/>
    </source>
</evidence>
<dbReference type="GO" id="GO:0003676">
    <property type="term" value="F:nucleic acid binding"/>
    <property type="evidence" value="ECO:0007669"/>
    <property type="project" value="InterPro"/>
</dbReference>
<dbReference type="InterPro" id="IPR011545">
    <property type="entry name" value="DEAD/DEAH_box_helicase_dom"/>
</dbReference>
<dbReference type="Proteomes" id="UP000006804">
    <property type="component" value="Chromosome"/>
</dbReference>
<dbReference type="GO" id="GO:0003724">
    <property type="term" value="F:RNA helicase activity"/>
    <property type="evidence" value="ECO:0007669"/>
    <property type="project" value="TreeGrafter"/>
</dbReference>
<dbReference type="HOGENOM" id="CLU_009347_1_1_0"/>
<protein>
    <submittedName>
        <fullName evidence="14">CRISPR-associated helicase Cas3</fullName>
    </submittedName>
</protein>
<dbReference type="GO" id="GO:0005524">
    <property type="term" value="F:ATP binding"/>
    <property type="evidence" value="ECO:0007669"/>
    <property type="project" value="UniProtKB-KW"/>
</dbReference>
<dbReference type="NCBIfam" id="TIGR01587">
    <property type="entry name" value="cas3_core"/>
    <property type="match status" value="1"/>
</dbReference>
<evidence type="ECO:0000256" key="1">
    <source>
        <dbReference type="ARBA" id="ARBA00006847"/>
    </source>
</evidence>
<dbReference type="AlphaFoldDB" id="F7YTL1"/>
<dbReference type="SUPFAM" id="SSF109604">
    <property type="entry name" value="HD-domain/PDEase-like"/>
    <property type="match status" value="1"/>
</dbReference>
<evidence type="ECO:0000313" key="14">
    <source>
        <dbReference type="EMBL" id="AEH51233.1"/>
    </source>
</evidence>
<comment type="similarity">
    <text evidence="1">In the N-terminal section; belongs to the CRISPR-associated nuclease Cas3-HD family.</text>
</comment>
<feature type="domain" description="Helicase C-terminal" evidence="12">
    <location>
        <begin position="438"/>
        <end position="591"/>
    </location>
</feature>
<dbReference type="PROSITE" id="PS51194">
    <property type="entry name" value="HELICASE_CTER"/>
    <property type="match status" value="1"/>
</dbReference>
<comment type="similarity">
    <text evidence="2">In the central section; belongs to the CRISPR-associated helicase Cas3 family.</text>
</comment>
<dbReference type="GO" id="GO:0016787">
    <property type="term" value="F:hydrolase activity"/>
    <property type="evidence" value="ECO:0007669"/>
    <property type="project" value="UniProtKB-KW"/>
</dbReference>
<comment type="similarity">
    <text evidence="10">Belongs to the DEAD box helicase family.</text>
</comment>
<dbReference type="InterPro" id="IPR006674">
    <property type="entry name" value="HD_domain"/>
</dbReference>
<keyword evidence="5" id="KW-0547">Nucleotide-binding</keyword>
<evidence type="ECO:0000256" key="2">
    <source>
        <dbReference type="ARBA" id="ARBA00009046"/>
    </source>
</evidence>
<dbReference type="RefSeq" id="WP_013932452.1">
    <property type="nucleotide sequence ID" value="NC_015707.1"/>
</dbReference>
<reference evidence="14 15" key="1">
    <citation type="submission" date="2010-11" db="EMBL/GenBank/DDBJ databases">
        <title>The complete genome of Thermotoga thermarum DSM 5069.</title>
        <authorList>
            <consortium name="US DOE Joint Genome Institute (JGI-PGF)"/>
            <person name="Lucas S."/>
            <person name="Copeland A."/>
            <person name="Lapidus A."/>
            <person name="Bruce D."/>
            <person name="Goodwin L."/>
            <person name="Pitluck S."/>
            <person name="Kyrpides N."/>
            <person name="Mavromatis K."/>
            <person name="Ivanova N."/>
            <person name="Zeytun A."/>
            <person name="Brettin T."/>
            <person name="Detter J.C."/>
            <person name="Tapia R."/>
            <person name="Han C."/>
            <person name="Land M."/>
            <person name="Hauser L."/>
            <person name="Markowitz V."/>
            <person name="Cheng J.-F."/>
            <person name="Hugenholtz P."/>
            <person name="Woyke T."/>
            <person name="Wu D."/>
            <person name="Spring S."/>
            <person name="Schroeder M."/>
            <person name="Brambilla E."/>
            <person name="Klenk H.-P."/>
            <person name="Eisen J.A."/>
        </authorList>
    </citation>
    <scope>NUCLEOTIDE SEQUENCE [LARGE SCALE GENOMIC DNA]</scope>
    <source>
        <strain evidence="14 15">DSM 5069</strain>
    </source>
</reference>
<dbReference type="InterPro" id="IPR001650">
    <property type="entry name" value="Helicase_C-like"/>
</dbReference>
<keyword evidence="7" id="KW-0347">Helicase</keyword>
<evidence type="ECO:0000256" key="3">
    <source>
        <dbReference type="ARBA" id="ARBA00022722"/>
    </source>
</evidence>
<dbReference type="Gene3D" id="1.10.3210.30">
    <property type="match status" value="1"/>
</dbReference>
<dbReference type="InterPro" id="IPR002464">
    <property type="entry name" value="DNA/RNA_helicase_DEAH_CS"/>
</dbReference>
<gene>
    <name evidence="14" type="ORF">Theth_1160</name>
</gene>
<dbReference type="PANTHER" id="PTHR47959:SF16">
    <property type="entry name" value="CRISPR-ASSOCIATED NUCLEASE_HELICASE CAS3-RELATED"/>
    <property type="match status" value="1"/>
</dbReference>
<organism evidence="14 15">
    <name type="scientific">Pseudothermotoga thermarum DSM 5069</name>
    <dbReference type="NCBI Taxonomy" id="688269"/>
    <lineage>
        <taxon>Bacteria</taxon>
        <taxon>Thermotogati</taxon>
        <taxon>Thermotogota</taxon>
        <taxon>Thermotogae</taxon>
        <taxon>Thermotogales</taxon>
        <taxon>Thermotogaceae</taxon>
        <taxon>Pseudothermotoga</taxon>
    </lineage>
</organism>
<dbReference type="eggNOG" id="COG1203">
    <property type="taxonomic scope" value="Bacteria"/>
</dbReference>
<name>F7YTL1_9THEM</name>
<evidence type="ECO:0000256" key="4">
    <source>
        <dbReference type="ARBA" id="ARBA00022723"/>
    </source>
</evidence>
<evidence type="ECO:0000256" key="10">
    <source>
        <dbReference type="ARBA" id="ARBA00038437"/>
    </source>
</evidence>
<dbReference type="KEGG" id="tta:Theth_1160"/>
<dbReference type="InterPro" id="IPR054712">
    <property type="entry name" value="Cas3-like_dom"/>
</dbReference>
<dbReference type="PANTHER" id="PTHR47959">
    <property type="entry name" value="ATP-DEPENDENT RNA HELICASE RHLE-RELATED"/>
    <property type="match status" value="1"/>
</dbReference>
<dbReference type="InterPro" id="IPR006474">
    <property type="entry name" value="Helicase_Cas3_CRISPR-ass_core"/>
</dbReference>
<dbReference type="Pfam" id="PF00270">
    <property type="entry name" value="DEAD"/>
    <property type="match status" value="1"/>
</dbReference>
<sequence>MDVLDVLAKPDVPLIKHSSEVVQLAQKIAKILIIENGISQRAILACAFHDIGKSTHSFQKFVRKETKKAYPHALASLPFIMLVESILFDENLLATAAVLTHHSPFTPMLYKGFESSSKEPDYLDKEIIKKLLAQLLQEINMRLPNSQTVDEITQQALTLGKNPAAILDTQITYQDGDTETIRLKLMNLPIDDFSNVKAILQLSDWLVSSSSLSVRNLFLGKSNAWIEKIKSTYNLRNFQRKVLSSPGYVLWLKAPTGTGKTEALLLWARDSKKLIYLLPTQATVNAMWKRLAKLFGKRKVSISHGMSGYLLRSQEKDEQEYWNEKLLAKVFGKPVTVATLDQFLLAHLNTRHWEIQRTLIRNSTVIIDEIHCYDGYTLGLLSQALEFEKPLKIAFASATMPEFLKNILPQGQEIEAEKKLWNRRRHFVELVENPLEDCVDEILRYANQGKNVLVVCNTVKKAQQMYQNISQRYRKVKLLHARFIYKDRLKKERHLIENQNKMRGVILVSTQVVEVSLNISFDVLFTQIAPIDALVQRLGRVNRFPSRSNQAAPVFVSLYEDEDSKRIYDAEILQESRQITMNLPKTPTEREWAEAADQLYKAIWESQTFQQEFNEGKRTLYELRKMLGCYTIDLRDEDMRRRFSTRKGQLSIDVLPAKFFDEARKLMETNQSWQIVEYLVPVPIGWLYAYKDWFQPISDLSCFQVDLEYDQKLGLLPPSKDKMPSNMEIL</sequence>
<evidence type="ECO:0000256" key="7">
    <source>
        <dbReference type="ARBA" id="ARBA00022806"/>
    </source>
</evidence>
<keyword evidence="3" id="KW-0540">Nuclease</keyword>
<dbReference type="GO" id="GO:0051607">
    <property type="term" value="P:defense response to virus"/>
    <property type="evidence" value="ECO:0007669"/>
    <property type="project" value="UniProtKB-KW"/>
</dbReference>
<dbReference type="InterPro" id="IPR014001">
    <property type="entry name" value="Helicase_ATP-bd"/>
</dbReference>
<dbReference type="InterPro" id="IPR027417">
    <property type="entry name" value="P-loop_NTPase"/>
</dbReference>
<dbReference type="Pfam" id="PF01966">
    <property type="entry name" value="HD"/>
    <property type="match status" value="1"/>
</dbReference>
<accession>F7YTL1</accession>
<feature type="domain" description="Helicase ATP-binding" evidence="11">
    <location>
        <begin position="241"/>
        <end position="418"/>
    </location>
</feature>
<dbReference type="eggNOG" id="COG2254">
    <property type="taxonomic scope" value="Bacteria"/>
</dbReference>
<dbReference type="PROSITE" id="PS51192">
    <property type="entry name" value="HELICASE_ATP_BIND_1"/>
    <property type="match status" value="1"/>
</dbReference>
<evidence type="ECO:0000259" key="12">
    <source>
        <dbReference type="PROSITE" id="PS51194"/>
    </source>
</evidence>